<dbReference type="Pfam" id="PF01985">
    <property type="entry name" value="CRS1_YhbY"/>
    <property type="match status" value="1"/>
</dbReference>
<feature type="domain" description="CRM" evidence="3">
    <location>
        <begin position="1"/>
        <end position="57"/>
    </location>
</feature>
<organism evidence="4 5">
    <name type="scientific">Metallosphaera cuprina (strain Ar-4)</name>
    <dbReference type="NCBI Taxonomy" id="1006006"/>
    <lineage>
        <taxon>Archaea</taxon>
        <taxon>Thermoproteota</taxon>
        <taxon>Thermoprotei</taxon>
        <taxon>Sulfolobales</taxon>
        <taxon>Sulfolobaceae</taxon>
        <taxon>Metallosphaera</taxon>
    </lineage>
</organism>
<dbReference type="EMBL" id="CP002656">
    <property type="protein sequence ID" value="AEB95456.1"/>
    <property type="molecule type" value="Genomic_DNA"/>
</dbReference>
<dbReference type="PROSITE" id="PS51295">
    <property type="entry name" value="CRM"/>
    <property type="match status" value="1"/>
</dbReference>
<dbReference type="AlphaFoldDB" id="F4FY83"/>
<protein>
    <recommendedName>
        <fullName evidence="3">CRM domain-containing protein</fullName>
    </recommendedName>
</protein>
<reference evidence="4 5" key="1">
    <citation type="journal article" date="2011" name="J. Bacteriol.">
        <title>Complete genome sequence of Metallosphaera cuprina, a metal sulfide-oxidizing archaeon from a hot spring.</title>
        <authorList>
            <person name="Liu L.J."/>
            <person name="You X.Y."/>
            <person name="Zheng H."/>
            <person name="Wang S."/>
            <person name="Jiang C.Y."/>
            <person name="Liu S.J."/>
        </authorList>
    </citation>
    <scope>NUCLEOTIDE SEQUENCE [LARGE SCALE GENOMIC DNA]</scope>
    <source>
        <strain evidence="4 5">Ar-4</strain>
    </source>
</reference>
<dbReference type="STRING" id="1006006.Mcup_1353"/>
<dbReference type="InterPro" id="IPR035920">
    <property type="entry name" value="YhbY-like_sf"/>
</dbReference>
<name>F4FY83_METCR</name>
<dbReference type="KEGG" id="mcn:Mcup_1353"/>
<keyword evidence="1 2" id="KW-0694">RNA-binding</keyword>
<accession>F4FY83</accession>
<dbReference type="Gene3D" id="3.30.110.60">
    <property type="entry name" value="YhbY-like"/>
    <property type="match status" value="1"/>
</dbReference>
<dbReference type="Proteomes" id="UP000007812">
    <property type="component" value="Chromosome"/>
</dbReference>
<keyword evidence="5" id="KW-1185">Reference proteome</keyword>
<evidence type="ECO:0000259" key="3">
    <source>
        <dbReference type="PROSITE" id="PS51295"/>
    </source>
</evidence>
<dbReference type="SUPFAM" id="SSF75471">
    <property type="entry name" value="YhbY-like"/>
    <property type="match status" value="1"/>
</dbReference>
<evidence type="ECO:0000313" key="4">
    <source>
        <dbReference type="EMBL" id="AEB95456.1"/>
    </source>
</evidence>
<dbReference type="PATRIC" id="fig|1006006.8.peg.1348"/>
<dbReference type="HOGENOM" id="CLU_095994_3_1_2"/>
<proteinExistence type="predicted"/>
<evidence type="ECO:0000256" key="1">
    <source>
        <dbReference type="ARBA" id="ARBA00022884"/>
    </source>
</evidence>
<dbReference type="InterPro" id="IPR001890">
    <property type="entry name" value="RNA-binding_CRM"/>
</dbReference>
<dbReference type="GO" id="GO:0003723">
    <property type="term" value="F:RNA binding"/>
    <property type="evidence" value="ECO:0007669"/>
    <property type="project" value="UniProtKB-UniRule"/>
</dbReference>
<dbReference type="eggNOG" id="arCOG01346">
    <property type="taxonomic scope" value="Archaea"/>
</dbReference>
<evidence type="ECO:0000256" key="2">
    <source>
        <dbReference type="PROSITE-ProRule" id="PRU00626"/>
    </source>
</evidence>
<sequence>MKEEISRHLKDHKVVKVKIINKSLGRKEVAEAVAKETESELVEIRGRTFILRKNDSA</sequence>
<gene>
    <name evidence="4" type="ordered locus">Mcup_1353</name>
</gene>
<evidence type="ECO:0000313" key="5">
    <source>
        <dbReference type="Proteomes" id="UP000007812"/>
    </source>
</evidence>